<gene>
    <name evidence="1" type="ORF">Poli38472_012273</name>
</gene>
<name>A0A8K1FPQ9_PYTOL</name>
<dbReference type="AlphaFoldDB" id="A0A8K1FPQ9"/>
<reference evidence="1" key="1">
    <citation type="submission" date="2019-03" db="EMBL/GenBank/DDBJ databases">
        <title>Long read genome sequence of the mycoparasitic Pythium oligandrum ATCC 38472 isolated from sugarbeet rhizosphere.</title>
        <authorList>
            <person name="Gaulin E."/>
        </authorList>
    </citation>
    <scope>NUCLEOTIDE SEQUENCE</scope>
    <source>
        <strain evidence="1">ATCC 38472_TT</strain>
    </source>
</reference>
<keyword evidence="2" id="KW-1185">Reference proteome</keyword>
<dbReference type="OrthoDB" id="128294at2759"/>
<accession>A0A8K1FPQ9</accession>
<organism evidence="1 2">
    <name type="scientific">Pythium oligandrum</name>
    <name type="common">Mycoparasitic fungus</name>
    <dbReference type="NCBI Taxonomy" id="41045"/>
    <lineage>
        <taxon>Eukaryota</taxon>
        <taxon>Sar</taxon>
        <taxon>Stramenopiles</taxon>
        <taxon>Oomycota</taxon>
        <taxon>Peronosporomycetes</taxon>
        <taxon>Pythiales</taxon>
        <taxon>Pythiaceae</taxon>
        <taxon>Pythium</taxon>
    </lineage>
</organism>
<sequence length="152" mass="17082">MMSHAVGARILDIFILQHNLRVGERWGRLPPIGSCDFRELCQSALLCNELLPESELYAFALKIVSANLNTPPYRLSGAFEFPFKRWLRAFSNVRVSSESIQACVQMQSSRPIRDLMLQTSVSIKSVSRKAMLDSLQLTIGGGEVDQPKHTFV</sequence>
<comment type="caution">
    <text evidence="1">The sequence shown here is derived from an EMBL/GenBank/DDBJ whole genome shotgun (WGS) entry which is preliminary data.</text>
</comment>
<proteinExistence type="predicted"/>
<dbReference type="Proteomes" id="UP000794436">
    <property type="component" value="Unassembled WGS sequence"/>
</dbReference>
<protein>
    <submittedName>
        <fullName evidence="1">Uncharacterized protein</fullName>
    </submittedName>
</protein>
<evidence type="ECO:0000313" key="1">
    <source>
        <dbReference type="EMBL" id="TMW67157.1"/>
    </source>
</evidence>
<dbReference type="EMBL" id="SPLM01000005">
    <property type="protein sequence ID" value="TMW67157.1"/>
    <property type="molecule type" value="Genomic_DNA"/>
</dbReference>
<evidence type="ECO:0000313" key="2">
    <source>
        <dbReference type="Proteomes" id="UP000794436"/>
    </source>
</evidence>